<dbReference type="GO" id="GO:0019898">
    <property type="term" value="C:extrinsic component of membrane"/>
    <property type="evidence" value="ECO:0007669"/>
    <property type="project" value="InterPro"/>
</dbReference>
<dbReference type="GO" id="GO:0015979">
    <property type="term" value="P:photosynthesis"/>
    <property type="evidence" value="ECO:0007669"/>
    <property type="project" value="InterPro"/>
</dbReference>
<dbReference type="InterPro" id="IPR002683">
    <property type="entry name" value="PsbP_C"/>
</dbReference>
<accession>A0A8J2X2K3</accession>
<reference evidence="2" key="1">
    <citation type="submission" date="2021-11" db="EMBL/GenBank/DDBJ databases">
        <authorList>
            <consortium name="Genoscope - CEA"/>
            <person name="William W."/>
        </authorList>
    </citation>
    <scope>NUCLEOTIDE SEQUENCE</scope>
</reference>
<dbReference type="Pfam" id="PF01789">
    <property type="entry name" value="PsbP"/>
    <property type="match status" value="1"/>
</dbReference>
<evidence type="ECO:0000313" key="2">
    <source>
        <dbReference type="EMBL" id="CAH0378530.1"/>
    </source>
</evidence>
<dbReference type="GO" id="GO:0009523">
    <property type="term" value="C:photosystem II"/>
    <property type="evidence" value="ECO:0007669"/>
    <property type="project" value="InterPro"/>
</dbReference>
<evidence type="ECO:0000313" key="3">
    <source>
        <dbReference type="Proteomes" id="UP000789595"/>
    </source>
</evidence>
<comment type="caution">
    <text evidence="2">The sequence shown here is derived from an EMBL/GenBank/DDBJ whole genome shotgun (WGS) entry which is preliminary data.</text>
</comment>
<dbReference type="Proteomes" id="UP000789595">
    <property type="component" value="Unassembled WGS sequence"/>
</dbReference>
<feature type="domain" description="PsbP C-terminal" evidence="1">
    <location>
        <begin position="82"/>
        <end position="212"/>
    </location>
</feature>
<dbReference type="InterPro" id="IPR016123">
    <property type="entry name" value="Mog1/PsbP_a/b/a-sand"/>
</dbReference>
<dbReference type="OrthoDB" id="2014109at2759"/>
<sequence>MRAERLLAGVLATAAALSPTATRRQLAGGLAGGGLALVAPPALAADVLEIPPATTKMGGLLEKYADATRGAENSYEPLHAVNRGFRLLKPTTWNQFDGEPGAYDVRWVDVVAPAESVTLSTSSYNAGQSIEDLAAVDKLGAKLAAARGTLTGARARRSDSILFYDYSFSGEGRRELLTMCVHKGRLWQLTAKAPEASWGKREALYLNVVGSFVPKL</sequence>
<dbReference type="Gene3D" id="3.40.1000.10">
    <property type="entry name" value="Mog1/PsbP, alpha/beta/alpha sandwich"/>
    <property type="match status" value="1"/>
</dbReference>
<evidence type="ECO:0000259" key="1">
    <source>
        <dbReference type="Pfam" id="PF01789"/>
    </source>
</evidence>
<name>A0A8J2X2K3_9STRA</name>
<dbReference type="GO" id="GO:0005509">
    <property type="term" value="F:calcium ion binding"/>
    <property type="evidence" value="ECO:0007669"/>
    <property type="project" value="InterPro"/>
</dbReference>
<keyword evidence="3" id="KW-1185">Reference proteome</keyword>
<dbReference type="EMBL" id="CAKKNE010000006">
    <property type="protein sequence ID" value="CAH0378530.1"/>
    <property type="molecule type" value="Genomic_DNA"/>
</dbReference>
<organism evidence="2 3">
    <name type="scientific">Pelagomonas calceolata</name>
    <dbReference type="NCBI Taxonomy" id="35677"/>
    <lineage>
        <taxon>Eukaryota</taxon>
        <taxon>Sar</taxon>
        <taxon>Stramenopiles</taxon>
        <taxon>Ochrophyta</taxon>
        <taxon>Pelagophyceae</taxon>
        <taxon>Pelagomonadales</taxon>
        <taxon>Pelagomonadaceae</taxon>
        <taxon>Pelagomonas</taxon>
    </lineage>
</organism>
<dbReference type="AlphaFoldDB" id="A0A8J2X2K3"/>
<dbReference type="SUPFAM" id="SSF55724">
    <property type="entry name" value="Mog1p/PsbP-like"/>
    <property type="match status" value="1"/>
</dbReference>
<proteinExistence type="predicted"/>
<gene>
    <name evidence="2" type="ORF">PECAL_6P01210</name>
</gene>
<protein>
    <recommendedName>
        <fullName evidence="1">PsbP C-terminal domain-containing protein</fullName>
    </recommendedName>
</protein>